<feature type="compositionally biased region" description="Pro residues" evidence="7">
    <location>
        <begin position="163"/>
        <end position="197"/>
    </location>
</feature>
<evidence type="ECO:0000313" key="10">
    <source>
        <dbReference type="Proteomes" id="UP000430146"/>
    </source>
</evidence>
<reference evidence="9 10" key="1">
    <citation type="submission" date="2019-11" db="EMBL/GenBank/DDBJ databases">
        <authorList>
            <person name="Holert J."/>
        </authorList>
    </citation>
    <scope>NUCLEOTIDE SEQUENCE [LARGE SCALE GENOMIC DNA]</scope>
    <source>
        <strain evidence="9">BC8_1</strain>
    </source>
</reference>
<protein>
    <recommendedName>
        <fullName evidence="3">Alanine and proline-rich secreted protein Apa</fullName>
    </recommendedName>
    <alternativeName>
        <fullName evidence="6">Fibronectin attachment protein</fullName>
    </alternativeName>
</protein>
<evidence type="ECO:0000256" key="1">
    <source>
        <dbReference type="ARBA" id="ARBA00004613"/>
    </source>
</evidence>
<feature type="compositionally biased region" description="Low complexity" evidence="7">
    <location>
        <begin position="198"/>
        <end position="207"/>
    </location>
</feature>
<dbReference type="Proteomes" id="UP000430146">
    <property type="component" value="Unassembled WGS sequence"/>
</dbReference>
<comment type="subcellular location">
    <subcellularLocation>
        <location evidence="1">Secreted</location>
    </subcellularLocation>
</comment>
<sequence length="217" mass="22673">MPAGWKVADATQLSYGQALLTKLPPEGSPPDAQPPNDTSVLLGRLDLKLFAGAETDNTKAAQRLASDMGEFFMPFPGTRVNQKTVPLDAAGMSGVASYYEVEFTDTAKPNGQIWAGVVGAPTPAGTPRGQRAPERWFVVWLGTDATPIPQDEAVTLANSVRPWTPPPPPPPADPNAPPPPPDPNAPPPDPNAPPPRPEVGVPVPVDPNTAPGMLPPA</sequence>
<name>A0A5S9PRI2_MYCVN</name>
<dbReference type="InterPro" id="IPR010801">
    <property type="entry name" value="FAP"/>
</dbReference>
<proteinExistence type="inferred from homology"/>
<keyword evidence="4" id="KW-0964">Secreted</keyword>
<feature type="region of interest" description="Disordered" evidence="7">
    <location>
        <begin position="158"/>
        <end position="217"/>
    </location>
</feature>
<comment type="similarity">
    <text evidence="2">Belongs to the Apa family.</text>
</comment>
<dbReference type="GO" id="GO:0050840">
    <property type="term" value="F:extracellular matrix binding"/>
    <property type="evidence" value="ECO:0007669"/>
    <property type="project" value="InterPro"/>
</dbReference>
<evidence type="ECO:0000256" key="6">
    <source>
        <dbReference type="ARBA" id="ARBA00031042"/>
    </source>
</evidence>
<organism evidence="9 10">
    <name type="scientific">Mycolicibacterium vanbaalenii</name>
    <name type="common">Mycobacterium vanbaalenii</name>
    <dbReference type="NCBI Taxonomy" id="110539"/>
    <lineage>
        <taxon>Bacteria</taxon>
        <taxon>Bacillati</taxon>
        <taxon>Actinomycetota</taxon>
        <taxon>Actinomycetes</taxon>
        <taxon>Mycobacteriales</taxon>
        <taxon>Mycobacteriaceae</taxon>
        <taxon>Mycolicibacterium</taxon>
    </lineage>
</organism>
<dbReference type="AlphaFoldDB" id="A0A5S9PRI2"/>
<evidence type="ECO:0000256" key="4">
    <source>
        <dbReference type="ARBA" id="ARBA00022525"/>
    </source>
</evidence>
<keyword evidence="10" id="KW-1185">Reference proteome</keyword>
<dbReference type="GO" id="GO:0005576">
    <property type="term" value="C:extracellular region"/>
    <property type="evidence" value="ECO:0007669"/>
    <property type="project" value="UniProtKB-SubCell"/>
</dbReference>
<evidence type="ECO:0000259" key="8">
    <source>
        <dbReference type="Pfam" id="PF07174"/>
    </source>
</evidence>
<keyword evidence="5" id="KW-0732">Signal</keyword>
<evidence type="ECO:0000256" key="3">
    <source>
        <dbReference type="ARBA" id="ARBA00016054"/>
    </source>
</evidence>
<evidence type="ECO:0000256" key="7">
    <source>
        <dbReference type="SAM" id="MobiDB-lite"/>
    </source>
</evidence>
<feature type="domain" description="Fibronectin-attachment" evidence="8">
    <location>
        <begin position="1"/>
        <end position="175"/>
    </location>
</feature>
<gene>
    <name evidence="9" type="primary">apa</name>
    <name evidence="9" type="ORF">AELLOGFF_03635</name>
</gene>
<evidence type="ECO:0000313" key="9">
    <source>
        <dbReference type="EMBL" id="CAA0106716.1"/>
    </source>
</evidence>
<dbReference type="EMBL" id="CACSIP010000011">
    <property type="protein sequence ID" value="CAA0106716.1"/>
    <property type="molecule type" value="Genomic_DNA"/>
</dbReference>
<evidence type="ECO:0000256" key="5">
    <source>
        <dbReference type="ARBA" id="ARBA00022729"/>
    </source>
</evidence>
<dbReference type="Pfam" id="PF07174">
    <property type="entry name" value="FAP"/>
    <property type="match status" value="1"/>
</dbReference>
<accession>A0A5S9PRI2</accession>
<evidence type="ECO:0000256" key="2">
    <source>
        <dbReference type="ARBA" id="ARBA00005477"/>
    </source>
</evidence>